<gene>
    <name evidence="3" type="ORF">KTH90_03630</name>
</gene>
<proteinExistence type="predicted"/>
<keyword evidence="1" id="KW-0175">Coiled coil</keyword>
<organism evidence="3 4">
    <name type="scientific">Diplocloster modestus</name>
    <dbReference type="NCBI Taxonomy" id="2850322"/>
    <lineage>
        <taxon>Bacteria</taxon>
        <taxon>Bacillati</taxon>
        <taxon>Bacillota</taxon>
        <taxon>Clostridia</taxon>
        <taxon>Lachnospirales</taxon>
        <taxon>Lachnospiraceae</taxon>
        <taxon>Diplocloster</taxon>
    </lineage>
</organism>
<dbReference type="Proteomes" id="UP001314681">
    <property type="component" value="Unassembled WGS sequence"/>
</dbReference>
<comment type="caution">
    <text evidence="3">The sequence shown here is derived from an EMBL/GenBank/DDBJ whole genome shotgun (WGS) entry which is preliminary data.</text>
</comment>
<evidence type="ECO:0000256" key="2">
    <source>
        <dbReference type="SAM" id="MobiDB-lite"/>
    </source>
</evidence>
<protein>
    <submittedName>
        <fullName evidence="3">Uncharacterized protein</fullName>
    </submittedName>
</protein>
<feature type="compositionally biased region" description="Low complexity" evidence="2">
    <location>
        <begin position="64"/>
        <end position="87"/>
    </location>
</feature>
<feature type="coiled-coil region" evidence="1">
    <location>
        <begin position="7"/>
        <end position="34"/>
    </location>
</feature>
<accession>A0ABS6K3K3</accession>
<reference evidence="3 4" key="1">
    <citation type="submission" date="2021-06" db="EMBL/GenBank/DDBJ databases">
        <title>Description of novel taxa of the family Lachnospiraceae.</title>
        <authorList>
            <person name="Chaplin A.V."/>
            <person name="Sokolova S.R."/>
            <person name="Pikina A.P."/>
            <person name="Korzhanova M."/>
            <person name="Belova V."/>
            <person name="Korostin D."/>
            <person name="Efimov B.A."/>
        </authorList>
    </citation>
    <scope>NUCLEOTIDE SEQUENCE [LARGE SCALE GENOMIC DNA]</scope>
    <source>
        <strain evidence="3 4">ASD4241</strain>
    </source>
</reference>
<keyword evidence="4" id="KW-1185">Reference proteome</keyword>
<feature type="region of interest" description="Disordered" evidence="2">
    <location>
        <begin position="56"/>
        <end position="105"/>
    </location>
</feature>
<sequence length="105" mass="11526">MATKKRYSDINKAIKEAEARREEYYKQVGRVMLEEYPELGDMNVTDMRRAARFLRDNLPEKASSKGAEAGKATAQNGAPAASDSGGDSAHDAREPMPVRGYGEGM</sequence>
<evidence type="ECO:0000313" key="3">
    <source>
        <dbReference type="EMBL" id="MBU9725098.1"/>
    </source>
</evidence>
<name>A0ABS6K3K3_9FIRM</name>
<evidence type="ECO:0000313" key="4">
    <source>
        <dbReference type="Proteomes" id="UP001314681"/>
    </source>
</evidence>
<dbReference type="EMBL" id="JAHQCX010000002">
    <property type="protein sequence ID" value="MBU9725098.1"/>
    <property type="molecule type" value="Genomic_DNA"/>
</dbReference>
<dbReference type="RefSeq" id="WP_013979603.1">
    <property type="nucleotide sequence ID" value="NZ_JAHQCX010000002.1"/>
</dbReference>
<evidence type="ECO:0000256" key="1">
    <source>
        <dbReference type="SAM" id="Coils"/>
    </source>
</evidence>